<dbReference type="Gene3D" id="2.40.10.220">
    <property type="entry name" value="predicted glycosyltransferase like domains"/>
    <property type="match status" value="1"/>
</dbReference>
<dbReference type="EMBL" id="CP012700">
    <property type="protein sequence ID" value="ALH82496.1"/>
    <property type="molecule type" value="Genomic_DNA"/>
</dbReference>
<dbReference type="InterPro" id="IPR009875">
    <property type="entry name" value="PilZ_domain"/>
</dbReference>
<accession>A0A0N9UAT4</accession>
<dbReference type="GO" id="GO:0035438">
    <property type="term" value="F:cyclic-di-GMP binding"/>
    <property type="evidence" value="ECO:0007669"/>
    <property type="project" value="InterPro"/>
</dbReference>
<gene>
    <name evidence="3" type="ORF">AN936_19665</name>
</gene>
<evidence type="ECO:0000259" key="2">
    <source>
        <dbReference type="Pfam" id="PF07238"/>
    </source>
</evidence>
<proteinExistence type="predicted"/>
<dbReference type="OrthoDB" id="7929489at2"/>
<protein>
    <submittedName>
        <fullName evidence="3">Pilus assembly protein PilZ</fullName>
    </submittedName>
</protein>
<organism evidence="3 4">
    <name type="scientific">Sphingopyxis macrogoltabida</name>
    <name type="common">Sphingomonas macrogoltabidus</name>
    <dbReference type="NCBI Taxonomy" id="33050"/>
    <lineage>
        <taxon>Bacteria</taxon>
        <taxon>Pseudomonadati</taxon>
        <taxon>Pseudomonadota</taxon>
        <taxon>Alphaproteobacteria</taxon>
        <taxon>Sphingomonadales</taxon>
        <taxon>Sphingomonadaceae</taxon>
        <taxon>Sphingopyxis</taxon>
    </lineage>
</organism>
<reference evidence="3 4" key="1">
    <citation type="journal article" date="2015" name="Genome Announc.">
        <title>Complete Genome Sequence of Polypropylene Glycol- and Polyethylene Glycol-Degrading Sphingopyxis macrogoltabida Strain EY-1.</title>
        <authorList>
            <person name="Ohtsubo Y."/>
            <person name="Nagata Y."/>
            <person name="Numata M."/>
            <person name="Tsuchikane K."/>
            <person name="Hosoyama A."/>
            <person name="Yamazoe A."/>
            <person name="Tsuda M."/>
            <person name="Fujita N."/>
            <person name="Kawai F."/>
        </authorList>
    </citation>
    <scope>NUCLEOTIDE SEQUENCE [LARGE SCALE GENOMIC DNA]</scope>
    <source>
        <strain evidence="3 4">EY-1</strain>
    </source>
</reference>
<evidence type="ECO:0000313" key="4">
    <source>
        <dbReference type="Proteomes" id="UP000058074"/>
    </source>
</evidence>
<name>A0A0N9UAT4_SPHMC</name>
<evidence type="ECO:0000313" key="3">
    <source>
        <dbReference type="EMBL" id="ALH82496.1"/>
    </source>
</evidence>
<feature type="region of interest" description="Disordered" evidence="1">
    <location>
        <begin position="1"/>
        <end position="20"/>
    </location>
</feature>
<dbReference type="PATRIC" id="fig|33050.5.peg.4080"/>
<dbReference type="Pfam" id="PF07238">
    <property type="entry name" value="PilZ"/>
    <property type="match status" value="2"/>
</dbReference>
<feature type="domain" description="PilZ" evidence="2">
    <location>
        <begin position="20"/>
        <end position="100"/>
    </location>
</feature>
<dbReference type="AlphaFoldDB" id="A0A0N9UAT4"/>
<feature type="domain" description="PilZ" evidence="2">
    <location>
        <begin position="118"/>
        <end position="204"/>
    </location>
</feature>
<evidence type="ECO:0000256" key="1">
    <source>
        <dbReference type="SAM" id="MobiDB-lite"/>
    </source>
</evidence>
<dbReference type="Proteomes" id="UP000058074">
    <property type="component" value="Chromosome"/>
</dbReference>
<dbReference type="SUPFAM" id="SSF141371">
    <property type="entry name" value="PilZ domain-like"/>
    <property type="match status" value="2"/>
</dbReference>
<sequence>MGSFPSPMEDPSQDIETETDRRAADRFCTVCRIAKIERQDDAGLWRVRNISDRGMMLSADIPVEKGERLEIALSENIILTGRVVWAEKGRCGVAFDEEVDGVGLLKQLAAEQREGGYRAPRLPVRVKATAATDDWTLPIELVDVSQSGAGFVHDGRFEAGMVLKLTLEGGIRRQAVVRWSRGGRGGLWLTEPLERTDLESIRRLEG</sequence>
<dbReference type="KEGG" id="smag:AN936_19665"/>